<dbReference type="GO" id="GO:0016881">
    <property type="term" value="F:acid-amino acid ligase activity"/>
    <property type="evidence" value="ECO:0007669"/>
    <property type="project" value="InterPro"/>
</dbReference>
<proteinExistence type="predicted"/>
<feature type="domain" description="Mur ligase N-terminal catalytic" evidence="4">
    <location>
        <begin position="28"/>
        <end position="73"/>
    </location>
</feature>
<dbReference type="InterPro" id="IPR000713">
    <property type="entry name" value="Mur_ligase_N"/>
</dbReference>
<dbReference type="eggNOG" id="COG0770">
    <property type="taxonomic scope" value="Bacteria"/>
</dbReference>
<dbReference type="SUPFAM" id="SSF63418">
    <property type="entry name" value="MurE/MurF N-terminal domain"/>
    <property type="match status" value="1"/>
</dbReference>
<keyword evidence="1" id="KW-0436">Ligase</keyword>
<organism evidence="5 6">
    <name type="scientific">Catonella morbi ATCC 51271</name>
    <dbReference type="NCBI Taxonomy" id="592026"/>
    <lineage>
        <taxon>Bacteria</taxon>
        <taxon>Bacillati</taxon>
        <taxon>Bacillota</taxon>
        <taxon>Clostridia</taxon>
        <taxon>Lachnospirales</taxon>
        <taxon>Lachnospiraceae</taxon>
        <taxon>Catonella</taxon>
    </lineage>
</organism>
<keyword evidence="6" id="KW-1185">Reference proteome</keyword>
<sequence>MKNLTLEHIAEACKGIYVGPEEKKQLEVKSIFTDGRKAEEGGLFVPIKGARVDAHNFIEDVMEKGVFATLSEKDLG</sequence>
<dbReference type="PANTHER" id="PTHR43024">
    <property type="entry name" value="UDP-N-ACETYLMURAMOYL-TRIPEPTIDE--D-ALANYL-D-ALANINE LIGASE"/>
    <property type="match status" value="1"/>
</dbReference>
<dbReference type="EMBL" id="ACIL03000016">
    <property type="protein sequence ID" value="ESL02178.1"/>
    <property type="molecule type" value="Genomic_DNA"/>
</dbReference>
<reference evidence="5 6" key="1">
    <citation type="submission" date="2013-06" db="EMBL/GenBank/DDBJ databases">
        <authorList>
            <person name="Weinstock G."/>
            <person name="Sodergren E."/>
            <person name="Clifton S."/>
            <person name="Fulton L."/>
            <person name="Fulton B."/>
            <person name="Courtney L."/>
            <person name="Fronick C."/>
            <person name="Harrison M."/>
            <person name="Strong C."/>
            <person name="Farmer C."/>
            <person name="Delahaunty K."/>
            <person name="Markovic C."/>
            <person name="Hall O."/>
            <person name="Minx P."/>
            <person name="Tomlinson C."/>
            <person name="Mitreva M."/>
            <person name="Nelson J."/>
            <person name="Hou S."/>
            <person name="Wollam A."/>
            <person name="Pepin K.H."/>
            <person name="Johnson M."/>
            <person name="Bhonagiri V."/>
            <person name="Nash W.E."/>
            <person name="Warren W."/>
            <person name="Chinwalla A."/>
            <person name="Mardis E.R."/>
            <person name="Wilson R.K."/>
        </authorList>
    </citation>
    <scope>NUCLEOTIDE SEQUENCE [LARGE SCALE GENOMIC DNA]</scope>
    <source>
        <strain evidence="5 6">ATCC 51271</strain>
    </source>
</reference>
<evidence type="ECO:0000256" key="3">
    <source>
        <dbReference type="ARBA" id="ARBA00022840"/>
    </source>
</evidence>
<dbReference type="Gene3D" id="3.40.1390.10">
    <property type="entry name" value="MurE/MurF, N-terminal domain"/>
    <property type="match status" value="1"/>
</dbReference>
<keyword evidence="3" id="KW-0067">ATP-binding</keyword>
<dbReference type="Proteomes" id="UP000018227">
    <property type="component" value="Unassembled WGS sequence"/>
</dbReference>
<evidence type="ECO:0000259" key="4">
    <source>
        <dbReference type="Pfam" id="PF01225"/>
    </source>
</evidence>
<evidence type="ECO:0000256" key="2">
    <source>
        <dbReference type="ARBA" id="ARBA00022741"/>
    </source>
</evidence>
<dbReference type="GO" id="GO:0005524">
    <property type="term" value="F:ATP binding"/>
    <property type="evidence" value="ECO:0007669"/>
    <property type="project" value="UniProtKB-KW"/>
</dbReference>
<keyword evidence="2" id="KW-0547">Nucleotide-binding</keyword>
<comment type="caution">
    <text evidence="5">The sequence shown here is derived from an EMBL/GenBank/DDBJ whole genome shotgun (WGS) entry which is preliminary data.</text>
</comment>
<evidence type="ECO:0000313" key="5">
    <source>
        <dbReference type="EMBL" id="ESL02178.1"/>
    </source>
</evidence>
<dbReference type="HOGENOM" id="CLU_2647864_0_0_9"/>
<dbReference type="PANTHER" id="PTHR43024:SF1">
    <property type="entry name" value="UDP-N-ACETYLMURAMOYL-TRIPEPTIDE--D-ALANYL-D-ALANINE LIGASE"/>
    <property type="match status" value="1"/>
</dbReference>
<dbReference type="InterPro" id="IPR051046">
    <property type="entry name" value="MurCDEF_CellWall_CoF430Synth"/>
</dbReference>
<dbReference type="AlphaFoldDB" id="V2XZP7"/>
<evidence type="ECO:0000256" key="1">
    <source>
        <dbReference type="ARBA" id="ARBA00022598"/>
    </source>
</evidence>
<protein>
    <recommendedName>
        <fullName evidence="4">Mur ligase N-terminal catalytic domain-containing protein</fullName>
    </recommendedName>
</protein>
<dbReference type="InterPro" id="IPR035911">
    <property type="entry name" value="MurE/MurF_N"/>
</dbReference>
<name>V2XZP7_9FIRM</name>
<dbReference type="Pfam" id="PF01225">
    <property type="entry name" value="Mur_ligase"/>
    <property type="match status" value="1"/>
</dbReference>
<dbReference type="STRING" id="592026.GCWU0000282_002312"/>
<gene>
    <name evidence="5" type="ORF">GCWU0000282_002312</name>
</gene>
<accession>V2XZP7</accession>
<evidence type="ECO:0000313" key="6">
    <source>
        <dbReference type="Proteomes" id="UP000018227"/>
    </source>
</evidence>